<dbReference type="Proteomes" id="UP000279284">
    <property type="component" value="Chromosome"/>
</dbReference>
<dbReference type="PRINTS" id="PR00368">
    <property type="entry name" value="FADPNR"/>
</dbReference>
<evidence type="ECO:0000259" key="5">
    <source>
        <dbReference type="Pfam" id="PF22780"/>
    </source>
</evidence>
<evidence type="ECO:0000256" key="2">
    <source>
        <dbReference type="ARBA" id="ARBA00022630"/>
    </source>
</evidence>
<evidence type="ECO:0000256" key="3">
    <source>
        <dbReference type="ARBA" id="ARBA00022827"/>
    </source>
</evidence>
<dbReference type="Gene3D" id="3.50.50.60">
    <property type="entry name" value="FAD/NAD(P)-binding domain"/>
    <property type="match status" value="1"/>
</dbReference>
<dbReference type="InterPro" id="IPR057661">
    <property type="entry name" value="RsdA/BaiN/AoA(So)_Rossmann"/>
</dbReference>
<proteinExistence type="predicted"/>
<dbReference type="Gene3D" id="2.40.30.10">
    <property type="entry name" value="Translation factors"/>
    <property type="match status" value="1"/>
</dbReference>
<dbReference type="EMBL" id="LR134313">
    <property type="protein sequence ID" value="VEE99742.1"/>
    <property type="molecule type" value="Genomic_DNA"/>
</dbReference>
<dbReference type="Pfam" id="PF03486">
    <property type="entry name" value="HI0933_like"/>
    <property type="match status" value="1"/>
</dbReference>
<accession>A0A448D695</accession>
<dbReference type="InterPro" id="IPR055178">
    <property type="entry name" value="RsdA/BaiN/AoA(So)-like_dom"/>
</dbReference>
<feature type="domain" description="RsdA/BaiN/AoA(So)-like Rossmann fold-like" evidence="4">
    <location>
        <begin position="18"/>
        <end position="420"/>
    </location>
</feature>
<name>A0A448D695_9NEIS</name>
<dbReference type="OrthoDB" id="9773233at2"/>
<reference evidence="6 7" key="1">
    <citation type="submission" date="2018-12" db="EMBL/GenBank/DDBJ databases">
        <authorList>
            <consortium name="Pathogen Informatics"/>
        </authorList>
    </citation>
    <scope>NUCLEOTIDE SEQUENCE [LARGE SCALE GENOMIC DNA]</scope>
    <source>
        <strain evidence="6 7">NCTC10296</strain>
    </source>
</reference>
<dbReference type="InterPro" id="IPR036188">
    <property type="entry name" value="FAD/NAD-bd_sf"/>
</dbReference>
<keyword evidence="7" id="KW-1185">Reference proteome</keyword>
<dbReference type="SUPFAM" id="SSF160996">
    <property type="entry name" value="HI0933 insert domain-like"/>
    <property type="match status" value="1"/>
</dbReference>
<evidence type="ECO:0000313" key="7">
    <source>
        <dbReference type="Proteomes" id="UP000279284"/>
    </source>
</evidence>
<dbReference type="Pfam" id="PF22780">
    <property type="entry name" value="HI0933_like_1st"/>
    <property type="match status" value="1"/>
</dbReference>
<dbReference type="PANTHER" id="PTHR42887">
    <property type="entry name" value="OS12G0638800 PROTEIN"/>
    <property type="match status" value="1"/>
</dbReference>
<evidence type="ECO:0000259" key="4">
    <source>
        <dbReference type="Pfam" id="PF03486"/>
    </source>
</evidence>
<dbReference type="PANTHER" id="PTHR42887:SF2">
    <property type="entry name" value="OS12G0638800 PROTEIN"/>
    <property type="match status" value="1"/>
</dbReference>
<keyword evidence="3" id="KW-0274">FAD</keyword>
<sequence length="425" mass="45773">MQAAPNTPHKAASASYFDTVIIGAGAAGMMCAARIGQGGKSVALLDHAVKIGEKIRISGGGRCNFTNRNLDGGDGSPYFVSQQPRFVRHALSRYTSRDFIALVEQHGIAYHEKHKGQMFCNGSATEIIAMLNQECAKGRVQWHTGCPIKAVSAVQTGIARFAIESGSGVFHCRNLVVATGGLAAPAIGATPFGYELAKQFGHSIVPPEAALVPLRFEHWAQHGYHTLSGIALPVRISTGEGKGKTTFDEDLLFRHKGLSGPAILQISSYWQPGRLLHIDLCLHTDVAQALCEGKTGRKIQLNTALKQLCPELPERLLDFWLAQEAFAPYAAQKWADIPNAVLQQLGGSLNDWALLPSGSDGHKKAEVTRGGVNVKEIEAKTMQSKRQPGLYFIGEVMDITGWLGGYNFQWAWASAVCAAEAVCAE</sequence>
<organism evidence="6 7">
    <name type="scientific">Neisseria canis</name>
    <dbReference type="NCBI Taxonomy" id="493"/>
    <lineage>
        <taxon>Bacteria</taxon>
        <taxon>Pseudomonadati</taxon>
        <taxon>Pseudomonadota</taxon>
        <taxon>Betaproteobacteria</taxon>
        <taxon>Neisseriales</taxon>
        <taxon>Neisseriaceae</taxon>
        <taxon>Neisseria</taxon>
    </lineage>
</organism>
<dbReference type="AlphaFoldDB" id="A0A448D695"/>
<protein>
    <submittedName>
        <fullName evidence="6">Anaerobic glycerol-3-phosphate dehydrogenase subunit B</fullName>
    </submittedName>
</protein>
<gene>
    <name evidence="6" type="ORF">NCTC10296_00499</name>
</gene>
<dbReference type="KEGG" id="nci:NCTC10296_00499"/>
<dbReference type="SUPFAM" id="SSF51905">
    <property type="entry name" value="FAD/NAD(P)-binding domain"/>
    <property type="match status" value="1"/>
</dbReference>
<evidence type="ECO:0000313" key="6">
    <source>
        <dbReference type="EMBL" id="VEE99742.1"/>
    </source>
</evidence>
<dbReference type="RefSeq" id="WP_085417552.1">
    <property type="nucleotide sequence ID" value="NZ_CAUJPY010000053.1"/>
</dbReference>
<feature type="domain" description="RsdA/BaiN/AoA(So)-like insert" evidence="5">
    <location>
        <begin position="209"/>
        <end position="367"/>
    </location>
</feature>
<dbReference type="NCBIfam" id="TIGR00275">
    <property type="entry name" value="aminoacetone oxidase family FAD-binding enzyme"/>
    <property type="match status" value="1"/>
</dbReference>
<dbReference type="InterPro" id="IPR004792">
    <property type="entry name" value="BaiN-like"/>
</dbReference>
<evidence type="ECO:0000256" key="1">
    <source>
        <dbReference type="ARBA" id="ARBA00001974"/>
    </source>
</evidence>
<comment type="cofactor">
    <cofactor evidence="1">
        <name>FAD</name>
        <dbReference type="ChEBI" id="CHEBI:57692"/>
    </cofactor>
</comment>
<keyword evidence="2" id="KW-0285">Flavoprotein</keyword>
<dbReference type="Gene3D" id="1.10.8.260">
    <property type="entry name" value="HI0933 insert domain-like"/>
    <property type="match status" value="1"/>
</dbReference>
<dbReference type="InterPro" id="IPR023166">
    <property type="entry name" value="BaiN-like_dom_sf"/>
</dbReference>